<dbReference type="Proteomes" id="UP000318864">
    <property type="component" value="Unassembled WGS sequence"/>
</dbReference>
<dbReference type="GO" id="GO:0016491">
    <property type="term" value="F:oxidoreductase activity"/>
    <property type="evidence" value="ECO:0007669"/>
    <property type="project" value="UniProtKB-KW"/>
</dbReference>
<evidence type="ECO:0000256" key="1">
    <source>
        <dbReference type="ARBA" id="ARBA00023002"/>
    </source>
</evidence>
<evidence type="ECO:0000313" key="3">
    <source>
        <dbReference type="EMBL" id="THE65902.1"/>
    </source>
</evidence>
<dbReference type="SUPFAM" id="SSF51905">
    <property type="entry name" value="FAD/NAD(P)-binding domain"/>
    <property type="match status" value="1"/>
</dbReference>
<dbReference type="RefSeq" id="WP_141463635.1">
    <property type="nucleotide sequence ID" value="NZ_RBZW01000014.1"/>
</dbReference>
<evidence type="ECO:0000313" key="4">
    <source>
        <dbReference type="Proteomes" id="UP000318864"/>
    </source>
</evidence>
<proteinExistence type="predicted"/>
<keyword evidence="1" id="KW-0560">Oxidoreductase</keyword>
<feature type="domain" description="FAD dependent oxidoreductase" evidence="2">
    <location>
        <begin position="3"/>
        <end position="354"/>
    </location>
</feature>
<comment type="caution">
    <text evidence="3">The sequence shown here is derived from an EMBL/GenBank/DDBJ whole genome shotgun (WGS) entry which is preliminary data.</text>
</comment>
<organism evidence="3 4">
    <name type="scientific">Salinadaptatus halalkaliphilus</name>
    <dbReference type="NCBI Taxonomy" id="2419781"/>
    <lineage>
        <taxon>Archaea</taxon>
        <taxon>Methanobacteriati</taxon>
        <taxon>Methanobacteriota</taxon>
        <taxon>Stenosarchaea group</taxon>
        <taxon>Halobacteria</taxon>
        <taxon>Halobacteriales</taxon>
        <taxon>Natrialbaceae</taxon>
        <taxon>Salinadaptatus</taxon>
    </lineage>
</organism>
<keyword evidence="4" id="KW-1185">Reference proteome</keyword>
<dbReference type="PANTHER" id="PTHR13847:SF289">
    <property type="entry name" value="GLYCINE OXIDASE"/>
    <property type="match status" value="1"/>
</dbReference>
<gene>
    <name evidence="3" type="ORF">D8Y22_05100</name>
</gene>
<dbReference type="AlphaFoldDB" id="A0A4S3TNN3"/>
<name>A0A4S3TNN3_9EURY</name>
<dbReference type="Gene3D" id="3.30.9.10">
    <property type="entry name" value="D-Amino Acid Oxidase, subunit A, domain 2"/>
    <property type="match status" value="1"/>
</dbReference>
<dbReference type="GO" id="GO:0005737">
    <property type="term" value="C:cytoplasm"/>
    <property type="evidence" value="ECO:0007669"/>
    <property type="project" value="TreeGrafter"/>
</dbReference>
<dbReference type="InterPro" id="IPR006076">
    <property type="entry name" value="FAD-dep_OxRdtase"/>
</dbReference>
<dbReference type="PANTHER" id="PTHR13847">
    <property type="entry name" value="SARCOSINE DEHYDROGENASE-RELATED"/>
    <property type="match status" value="1"/>
</dbReference>
<evidence type="ECO:0000259" key="2">
    <source>
        <dbReference type="Pfam" id="PF01266"/>
    </source>
</evidence>
<dbReference type="EMBL" id="RBZW01000014">
    <property type="protein sequence ID" value="THE65902.1"/>
    <property type="molecule type" value="Genomic_DNA"/>
</dbReference>
<reference evidence="3 4" key="1">
    <citation type="submission" date="2018-10" db="EMBL/GenBank/DDBJ databases">
        <title>Natronolimnobius sp. XQ-INN 246 isolated from Inner Mongolia Autonomous Region of China.</title>
        <authorList>
            <person name="Xue Q."/>
        </authorList>
    </citation>
    <scope>NUCLEOTIDE SEQUENCE [LARGE SCALE GENOMIC DNA]</scope>
    <source>
        <strain evidence="3 4">XQ-INN 246</strain>
    </source>
</reference>
<dbReference type="OrthoDB" id="168391at2157"/>
<protein>
    <submittedName>
        <fullName evidence="3">FAD-binding oxidoreductase</fullName>
    </submittedName>
</protein>
<accession>A0A4S3TNN3</accession>
<dbReference type="Pfam" id="PF01266">
    <property type="entry name" value="DAO"/>
    <property type="match status" value="1"/>
</dbReference>
<dbReference type="Gene3D" id="3.50.50.60">
    <property type="entry name" value="FAD/NAD(P)-binding domain"/>
    <property type="match status" value="1"/>
</dbReference>
<dbReference type="InterPro" id="IPR036188">
    <property type="entry name" value="FAD/NAD-bd_sf"/>
</dbReference>
<sequence>MHIVIVGGGIVGTAIAARLGETDHDVTLLERSTVGRETTAASAGIVMQSMVDPTPFDVDLRERARSVYRRLFEDGPLEWTRVGVLYVAETDAFAEQLELAAETFAECGLEASVLPATDLADFGVAPENFVGGLWTPNDRIFDPTAVARWFADCARRRGVDVRTDVAVTDLGERNGSVSGVEIDDDAEGRATTDTLAADYVLNATGPWAPRLNELAGVSLPLCHTLGPMTALETDAPVESPVTIFESERYVRPTREPDRTGAWVGAYRTGYVEGQSFDPDDLTVPAEFMAEATDLADAVPALEGARVVDEWVGLRTVTPDGRPIVGETALEGYLVACGFSGQGLTLAPAAAIVVSALLEGRLDDETRARLGSDRF</sequence>